<dbReference type="Gene3D" id="1.10.510.10">
    <property type="entry name" value="Transferase(Phosphotransferase) domain 1"/>
    <property type="match status" value="1"/>
</dbReference>
<evidence type="ECO:0000256" key="1">
    <source>
        <dbReference type="ARBA" id="ARBA00004496"/>
    </source>
</evidence>
<keyword evidence="5" id="KW-0808">Transferase</keyword>
<dbReference type="Proteomes" id="UP001303046">
    <property type="component" value="Unassembled WGS sequence"/>
</dbReference>
<keyword evidence="8 10" id="KW-0067">ATP-binding</keyword>
<keyword evidence="4" id="KW-0723">Serine/threonine-protein kinase</keyword>
<dbReference type="InterPro" id="IPR011009">
    <property type="entry name" value="Kinase-like_dom_sf"/>
</dbReference>
<dbReference type="InterPro" id="IPR017441">
    <property type="entry name" value="Protein_kinase_ATP_BS"/>
</dbReference>
<evidence type="ECO:0000256" key="6">
    <source>
        <dbReference type="ARBA" id="ARBA00022741"/>
    </source>
</evidence>
<comment type="caution">
    <text evidence="13">The sequence shown here is derived from an EMBL/GenBank/DDBJ whole genome shotgun (WGS) entry which is preliminary data.</text>
</comment>
<dbReference type="Gene3D" id="3.30.200.20">
    <property type="entry name" value="Phosphorylase Kinase, domain 1"/>
    <property type="match status" value="1"/>
</dbReference>
<keyword evidence="3" id="KW-0963">Cytoplasm</keyword>
<dbReference type="InterPro" id="IPR000719">
    <property type="entry name" value="Prot_kinase_dom"/>
</dbReference>
<keyword evidence="7" id="KW-0418">Kinase</keyword>
<dbReference type="EC" id="2.7.11.10" evidence="2"/>
<evidence type="ECO:0000256" key="5">
    <source>
        <dbReference type="ARBA" id="ARBA00022679"/>
    </source>
</evidence>
<evidence type="ECO:0000313" key="14">
    <source>
        <dbReference type="Proteomes" id="UP001303046"/>
    </source>
</evidence>
<evidence type="ECO:0000256" key="11">
    <source>
        <dbReference type="SAM" id="MobiDB-lite"/>
    </source>
</evidence>
<feature type="domain" description="Protein kinase" evidence="12">
    <location>
        <begin position="11"/>
        <end position="319"/>
    </location>
</feature>
<dbReference type="InterPro" id="IPR008271">
    <property type="entry name" value="Ser/Thr_kinase_AS"/>
</dbReference>
<evidence type="ECO:0000256" key="3">
    <source>
        <dbReference type="ARBA" id="ARBA00022490"/>
    </source>
</evidence>
<evidence type="ECO:0000313" key="13">
    <source>
        <dbReference type="EMBL" id="KAK6741404.1"/>
    </source>
</evidence>
<dbReference type="SMART" id="SM00220">
    <property type="entry name" value="S_TKc"/>
    <property type="match status" value="1"/>
</dbReference>
<dbReference type="InterPro" id="IPR051180">
    <property type="entry name" value="IKK"/>
</dbReference>
<dbReference type="PROSITE" id="PS00107">
    <property type="entry name" value="PROTEIN_KINASE_ATP"/>
    <property type="match status" value="1"/>
</dbReference>
<dbReference type="PANTHER" id="PTHR22969">
    <property type="entry name" value="IKB KINASE"/>
    <property type="match status" value="1"/>
</dbReference>
<evidence type="ECO:0000256" key="4">
    <source>
        <dbReference type="ARBA" id="ARBA00022527"/>
    </source>
</evidence>
<sequence>MISQHGEEYTIDFSRKIGSGAYGNVHSGRASSGRSVAVKCARDAKEIQAARKEVEFYRRCAGARNIVKYVGSQHKEATDHSPERFSFAMERALFSLDKLMKQVRHVHGLPKDIIIDLLVDSASALNTLKSRGIAHRDIKHLNILVFPGARKGRRSQYLFKFCDMGVSSFVHEGGVMQTLVGTPHALCPAMADAHANRQARTRENYTREQCDLWSLGCTFYFVATGKSPFPMDSKDSNVYAHAVSENNRPEGAISADRVSYDSNRYMYKYGYSIPNASYPKWFRHCLAKLIAMLFSREPTLKSLDEMVEALEKSVEKGFISIESMDIFSYCDLRNVLHFSQNYPTLKDELSLKDGVEYRLIYENKLVVFAAPVEDRVRCRSPPILYPLLADIPWTPKIWWRTVEDKKGHSTKTGANRNGDESSRKRSDMYSQVGDALNDCDKILEIVEMSKKILGVQLERIKCELETVREKTLMPIRFTIYAKMQSFALLPFLNEAADKTIMGRVCEMAGRATKELEKCIAFLNQSLTSASECSSELDGIELEAAEIPGVEDELNGLLNDDPSVGVFQYEKELIDQCIARRADLAAQLCNNTKNSVVKVLLRTARFVLDISSEISKYRNYIDDYIGLIERPFQEMKNCMERMQVTNNLDENTFQKALMYYKRPANIVTQTRLIREKVNQVFELLQQVNNPK</sequence>
<organism evidence="13 14">
    <name type="scientific">Necator americanus</name>
    <name type="common">Human hookworm</name>
    <dbReference type="NCBI Taxonomy" id="51031"/>
    <lineage>
        <taxon>Eukaryota</taxon>
        <taxon>Metazoa</taxon>
        <taxon>Ecdysozoa</taxon>
        <taxon>Nematoda</taxon>
        <taxon>Chromadorea</taxon>
        <taxon>Rhabditida</taxon>
        <taxon>Rhabditina</taxon>
        <taxon>Rhabditomorpha</taxon>
        <taxon>Strongyloidea</taxon>
        <taxon>Ancylostomatidae</taxon>
        <taxon>Bunostominae</taxon>
        <taxon>Necator</taxon>
    </lineage>
</organism>
<evidence type="ECO:0000256" key="10">
    <source>
        <dbReference type="PROSITE-ProRule" id="PRU10141"/>
    </source>
</evidence>
<feature type="region of interest" description="Disordered" evidence="11">
    <location>
        <begin position="407"/>
        <end position="427"/>
    </location>
</feature>
<dbReference type="EMBL" id="JAVFWL010000003">
    <property type="protein sequence ID" value="KAK6741404.1"/>
    <property type="molecule type" value="Genomic_DNA"/>
</dbReference>
<reference evidence="13 14" key="1">
    <citation type="submission" date="2023-08" db="EMBL/GenBank/DDBJ databases">
        <title>A Necator americanus chromosomal reference genome.</title>
        <authorList>
            <person name="Ilik V."/>
            <person name="Petrzelkova K.J."/>
            <person name="Pardy F."/>
            <person name="Fuh T."/>
            <person name="Niatou-Singa F.S."/>
            <person name="Gouil Q."/>
            <person name="Baker L."/>
            <person name="Ritchie M.E."/>
            <person name="Jex A.R."/>
            <person name="Gazzola D."/>
            <person name="Li H."/>
            <person name="Toshio Fujiwara R."/>
            <person name="Zhan B."/>
            <person name="Aroian R.V."/>
            <person name="Pafco B."/>
            <person name="Schwarz E.M."/>
        </authorList>
    </citation>
    <scope>NUCLEOTIDE SEQUENCE [LARGE SCALE GENOMIC DNA]</scope>
    <source>
        <strain evidence="13 14">Aroian</strain>
        <tissue evidence="13">Whole animal</tissue>
    </source>
</reference>
<accession>A0ABR1CSW0</accession>
<gene>
    <name evidence="13" type="primary">Necator_chrIII.g10091</name>
    <name evidence="13" type="ORF">RB195_009326</name>
</gene>
<comment type="subcellular location">
    <subcellularLocation>
        <location evidence="1">Cytoplasm</location>
    </subcellularLocation>
</comment>
<protein>
    <recommendedName>
        <fullName evidence="2">IkappaB kinase</fullName>
        <ecNumber evidence="2">2.7.11.10</ecNumber>
    </recommendedName>
</protein>
<keyword evidence="6 10" id="KW-0547">Nucleotide-binding</keyword>
<name>A0ABR1CSW0_NECAM</name>
<dbReference type="Pfam" id="PF00069">
    <property type="entry name" value="Pkinase"/>
    <property type="match status" value="1"/>
</dbReference>
<dbReference type="PANTHER" id="PTHR22969:SF17">
    <property type="entry name" value="INHIBITOR OF NUCLEAR FACTOR KAPPA-B KINASE SUBUNIT BETA"/>
    <property type="match status" value="1"/>
</dbReference>
<evidence type="ECO:0000259" key="12">
    <source>
        <dbReference type="PROSITE" id="PS50011"/>
    </source>
</evidence>
<feature type="binding site" evidence="10">
    <location>
        <position position="39"/>
    </location>
    <ligand>
        <name>ATP</name>
        <dbReference type="ChEBI" id="CHEBI:30616"/>
    </ligand>
</feature>
<dbReference type="CDD" id="cd00180">
    <property type="entry name" value="PKc"/>
    <property type="match status" value="1"/>
</dbReference>
<keyword evidence="14" id="KW-1185">Reference proteome</keyword>
<dbReference type="SUPFAM" id="SSF56112">
    <property type="entry name" value="Protein kinase-like (PK-like)"/>
    <property type="match status" value="1"/>
</dbReference>
<comment type="catalytic activity">
    <reaction evidence="9">
        <text>L-seryl-[I-kappa-B protein] + ATP = O-phospho-L-seryl-[I-kappa-B protein] + ADP + H(+)</text>
        <dbReference type="Rhea" id="RHEA:19073"/>
        <dbReference type="Rhea" id="RHEA-COMP:13698"/>
        <dbReference type="Rhea" id="RHEA-COMP:13699"/>
        <dbReference type="ChEBI" id="CHEBI:15378"/>
        <dbReference type="ChEBI" id="CHEBI:29999"/>
        <dbReference type="ChEBI" id="CHEBI:30616"/>
        <dbReference type="ChEBI" id="CHEBI:83421"/>
        <dbReference type="ChEBI" id="CHEBI:456216"/>
        <dbReference type="EC" id="2.7.11.10"/>
    </reaction>
</comment>
<dbReference type="PROSITE" id="PS50011">
    <property type="entry name" value="PROTEIN_KINASE_DOM"/>
    <property type="match status" value="1"/>
</dbReference>
<evidence type="ECO:0000256" key="7">
    <source>
        <dbReference type="ARBA" id="ARBA00022777"/>
    </source>
</evidence>
<evidence type="ECO:0000256" key="9">
    <source>
        <dbReference type="ARBA" id="ARBA00048789"/>
    </source>
</evidence>
<feature type="compositionally biased region" description="Basic and acidic residues" evidence="11">
    <location>
        <begin position="417"/>
        <end position="427"/>
    </location>
</feature>
<evidence type="ECO:0000256" key="2">
    <source>
        <dbReference type="ARBA" id="ARBA00012442"/>
    </source>
</evidence>
<dbReference type="PROSITE" id="PS00108">
    <property type="entry name" value="PROTEIN_KINASE_ST"/>
    <property type="match status" value="1"/>
</dbReference>
<evidence type="ECO:0000256" key="8">
    <source>
        <dbReference type="ARBA" id="ARBA00022840"/>
    </source>
</evidence>
<proteinExistence type="predicted"/>